<evidence type="ECO:0000259" key="1">
    <source>
        <dbReference type="Pfam" id="PF13460"/>
    </source>
</evidence>
<sequence>MNYAITAATGNFGQTAVQELLKSAGSDNVIAIARNVEKAKKLLPQGIEIRQGDYADEASMEKALQSVDRLLFISSQPGGKVTRAAQHQNVVKALAANKVSFVAYTSFPNAQTSTSALADDHKLTENAIKETGVAHAFLRNNWYLENEIGFLKSGAANQYATYWANGNAGWALEREFATAAAKVLTLSDPKEVYEFAGSARSYEDLGAALKQATGNDFEVKQVTAKEYQAGLEKTGLDSNMAALFTSFQEPINDGSLNENSNDLETVLGHELTNLPDAINEILNRN</sequence>
<dbReference type="PANTHER" id="PTHR47129">
    <property type="entry name" value="QUINONE OXIDOREDUCTASE 2"/>
    <property type="match status" value="1"/>
</dbReference>
<dbReference type="STRING" id="319653.SAMN04487973_10378"/>
<reference evidence="3 5" key="2">
    <citation type="submission" date="2016-10" db="EMBL/GenBank/DDBJ databases">
        <authorList>
            <person name="Varghese N."/>
            <person name="Submissions S."/>
        </authorList>
    </citation>
    <scope>NUCLEOTIDE SEQUENCE [LARGE SCALE GENOMIC DNA]</scope>
    <source>
        <strain evidence="3 5">CGMCC 1.3889</strain>
    </source>
</reference>
<dbReference type="Gene3D" id="3.40.50.720">
    <property type="entry name" value="NAD(P)-binding Rossmann-like Domain"/>
    <property type="match status" value="1"/>
</dbReference>
<dbReference type="EMBL" id="FOGK01000003">
    <property type="protein sequence ID" value="SER23918.1"/>
    <property type="molecule type" value="Genomic_DNA"/>
</dbReference>
<dbReference type="PATRIC" id="fig|319653.3.peg.869"/>
<proteinExistence type="predicted"/>
<dbReference type="SUPFAM" id="SSF51735">
    <property type="entry name" value="NAD(P)-binding Rossmann-fold domains"/>
    <property type="match status" value="1"/>
</dbReference>
<evidence type="ECO:0000313" key="3">
    <source>
        <dbReference type="EMBL" id="SER23918.1"/>
    </source>
</evidence>
<dbReference type="InterPro" id="IPR052718">
    <property type="entry name" value="NmrA-type_oxidoreductase"/>
</dbReference>
<dbReference type="Proteomes" id="UP000182818">
    <property type="component" value="Unassembled WGS sequence"/>
</dbReference>
<dbReference type="PANTHER" id="PTHR47129:SF1">
    <property type="entry name" value="NMRA-LIKE DOMAIN-CONTAINING PROTEIN"/>
    <property type="match status" value="1"/>
</dbReference>
<organism evidence="2 4">
    <name type="scientific">Pediococcus ethanolidurans</name>
    <dbReference type="NCBI Taxonomy" id="319653"/>
    <lineage>
        <taxon>Bacteria</taxon>
        <taxon>Bacillati</taxon>
        <taxon>Bacillota</taxon>
        <taxon>Bacilli</taxon>
        <taxon>Lactobacillales</taxon>
        <taxon>Lactobacillaceae</taxon>
        <taxon>Pediococcus</taxon>
    </lineage>
</organism>
<keyword evidence="5" id="KW-1185">Reference proteome</keyword>
<dbReference type="InterPro" id="IPR036291">
    <property type="entry name" value="NAD(P)-bd_dom_sf"/>
</dbReference>
<feature type="domain" description="NAD(P)-binding" evidence="1">
    <location>
        <begin position="8"/>
        <end position="147"/>
    </location>
</feature>
<dbReference type="EMBL" id="JQBY01000002">
    <property type="protein sequence ID" value="KRN83428.1"/>
    <property type="molecule type" value="Genomic_DNA"/>
</dbReference>
<comment type="caution">
    <text evidence="2">The sequence shown here is derived from an EMBL/GenBank/DDBJ whole genome shotgun (WGS) entry which is preliminary data.</text>
</comment>
<accession>A0A0R2KAV3</accession>
<evidence type="ECO:0000313" key="2">
    <source>
        <dbReference type="EMBL" id="KRN83428.1"/>
    </source>
</evidence>
<protein>
    <submittedName>
        <fullName evidence="3">NAD(P)H dehydrogenase (Quinone)</fullName>
    </submittedName>
    <submittedName>
        <fullName evidence="2">Nucleoside-diphosphate-sugar epimerase</fullName>
    </submittedName>
</protein>
<dbReference type="InterPro" id="IPR016040">
    <property type="entry name" value="NAD(P)-bd_dom"/>
</dbReference>
<dbReference type="AlphaFoldDB" id="A0A0R2KAV3"/>
<dbReference type="OrthoDB" id="152510at2"/>
<reference evidence="2 4" key="1">
    <citation type="journal article" date="2015" name="Genome Announc.">
        <title>Expanding the biotechnology potential of lactobacilli through comparative genomics of 213 strains and associated genera.</title>
        <authorList>
            <person name="Sun Z."/>
            <person name="Harris H.M."/>
            <person name="McCann A."/>
            <person name="Guo C."/>
            <person name="Argimon S."/>
            <person name="Zhang W."/>
            <person name="Yang X."/>
            <person name="Jeffery I.B."/>
            <person name="Cooney J.C."/>
            <person name="Kagawa T.F."/>
            <person name="Liu W."/>
            <person name="Song Y."/>
            <person name="Salvetti E."/>
            <person name="Wrobel A."/>
            <person name="Rasinkangas P."/>
            <person name="Parkhill J."/>
            <person name="Rea M.C."/>
            <person name="O'Sullivan O."/>
            <person name="Ritari J."/>
            <person name="Douillard F.P."/>
            <person name="Paul Ross R."/>
            <person name="Yang R."/>
            <person name="Briner A.E."/>
            <person name="Felis G.E."/>
            <person name="de Vos W.M."/>
            <person name="Barrangou R."/>
            <person name="Klaenhammer T.R."/>
            <person name="Caufield P.W."/>
            <person name="Cui Y."/>
            <person name="Zhang H."/>
            <person name="O'Toole P.W."/>
        </authorList>
    </citation>
    <scope>NUCLEOTIDE SEQUENCE [LARGE SCALE GENOMIC DNA]</scope>
    <source>
        <strain evidence="2 4">DSM 22301</strain>
    </source>
</reference>
<dbReference type="RefSeq" id="WP_057805079.1">
    <property type="nucleotide sequence ID" value="NZ_BJYP01000007.1"/>
</dbReference>
<name>A0A0R2KAV3_9LACO</name>
<dbReference type="Gene3D" id="3.90.25.10">
    <property type="entry name" value="UDP-galactose 4-epimerase, domain 1"/>
    <property type="match status" value="1"/>
</dbReference>
<dbReference type="GeneID" id="76042716"/>
<dbReference type="Proteomes" id="UP000051749">
    <property type="component" value="Unassembled WGS sequence"/>
</dbReference>
<evidence type="ECO:0000313" key="5">
    <source>
        <dbReference type="Proteomes" id="UP000182818"/>
    </source>
</evidence>
<dbReference type="Pfam" id="PF13460">
    <property type="entry name" value="NAD_binding_10"/>
    <property type="match status" value="1"/>
</dbReference>
<gene>
    <name evidence="2" type="ORF">IV87_GL000859</name>
    <name evidence="3" type="ORF">SAMN04487973_10378</name>
</gene>
<evidence type="ECO:0000313" key="4">
    <source>
        <dbReference type="Proteomes" id="UP000051749"/>
    </source>
</evidence>